<dbReference type="GO" id="GO:0061503">
    <property type="term" value="F:tRNA threonylcarbamoyladenosine dehydratase"/>
    <property type="evidence" value="ECO:0007669"/>
    <property type="project" value="TreeGrafter"/>
</dbReference>
<evidence type="ECO:0000313" key="2">
    <source>
        <dbReference type="EMBL" id="SET28035.1"/>
    </source>
</evidence>
<protein>
    <submittedName>
        <fullName evidence="2">ThiF family protein</fullName>
    </submittedName>
</protein>
<proteinExistence type="predicted"/>
<dbReference type="GO" id="GO:0008641">
    <property type="term" value="F:ubiquitin-like modifier activating enzyme activity"/>
    <property type="evidence" value="ECO:0007669"/>
    <property type="project" value="InterPro"/>
</dbReference>
<dbReference type="RefSeq" id="WP_091850540.1">
    <property type="nucleotide sequence ID" value="NZ_FOHZ01000006.1"/>
</dbReference>
<dbReference type="Pfam" id="PF00899">
    <property type="entry name" value="ThiF"/>
    <property type="match status" value="1"/>
</dbReference>
<dbReference type="SUPFAM" id="SSF69572">
    <property type="entry name" value="Activating enzymes of the ubiquitin-like proteins"/>
    <property type="match status" value="1"/>
</dbReference>
<organism evidence="2 3">
    <name type="scientific">Marinobacter segnicrescens</name>
    <dbReference type="NCBI Taxonomy" id="430453"/>
    <lineage>
        <taxon>Bacteria</taxon>
        <taxon>Pseudomonadati</taxon>
        <taxon>Pseudomonadota</taxon>
        <taxon>Gammaproteobacteria</taxon>
        <taxon>Pseudomonadales</taxon>
        <taxon>Marinobacteraceae</taxon>
        <taxon>Marinobacter</taxon>
    </lineage>
</organism>
<sequence>MNYGEITQYLRDNGYVVSHENWNDTCHCLRVRISINGDSYTLLHFCLDELTGLPTFYLEKLETDRPLAHVMPSNGSDLSPICVTTPDAVSVNVEVPELAFEASLSRHIELLTRALTDSAWNTLELTREFQANWGLLCDSKSNDFICAAPTSACALLEVINPSDRSEFGIDGSPVGYPPIRDFQDLPAAIRRRQEDSESHSQNNGVVIPLGQLGPPPTHNTQVRQWFANALAGVKEEDASKLRELTKGIRHKSFWVVLNGETPSGTAWFGVKLSSDSKKFLPMARASLSAWKITPFVVRVFDKSIFMPRSGAEPGLANKKILVVGCGAVGAEIAMKLGASGIGEIDLSDPDILSWSNTYRHVLPNAFVGCGKAPALAIHLRGQYPWIKCTWSLRQLLEYRNIERLKEYDLIVVAIGSPTHERLFASFTQRHENMPAVVNSWVEGFGVGGHATLCIPGQAGCLNCAYVDNSTFDRGLVSNLNFIDKNQDVTRNIAGCGDLFLPYDSLSASKTAIVASSLALDFLRGKLTESSSISWKGSDDDAMQAGIALTHRYYHFERSMQTQPLHHEACDVC</sequence>
<dbReference type="Proteomes" id="UP000198762">
    <property type="component" value="Unassembled WGS sequence"/>
</dbReference>
<feature type="domain" description="THIF-type NAD/FAD binding fold" evidence="1">
    <location>
        <begin position="315"/>
        <end position="523"/>
    </location>
</feature>
<dbReference type="InterPro" id="IPR000594">
    <property type="entry name" value="ThiF_NAD_FAD-bd"/>
</dbReference>
<keyword evidence="3" id="KW-1185">Reference proteome</keyword>
<dbReference type="STRING" id="430453.SAMN04487962_106185"/>
<dbReference type="Gene3D" id="3.40.50.720">
    <property type="entry name" value="NAD(P)-binding Rossmann-like Domain"/>
    <property type="match status" value="1"/>
</dbReference>
<accession>A0A1I0D6Z4</accession>
<dbReference type="PANTHER" id="PTHR43267">
    <property type="entry name" value="TRNA THREONYLCARBAMOYLADENOSINE DEHYDRATASE"/>
    <property type="match status" value="1"/>
</dbReference>
<dbReference type="AlphaFoldDB" id="A0A1I0D6Z4"/>
<dbReference type="InterPro" id="IPR035985">
    <property type="entry name" value="Ubiquitin-activating_enz"/>
</dbReference>
<name>A0A1I0D6Z4_9GAMM</name>
<dbReference type="GO" id="GO:0061504">
    <property type="term" value="P:cyclic threonylcarbamoyladenosine biosynthetic process"/>
    <property type="evidence" value="ECO:0007669"/>
    <property type="project" value="TreeGrafter"/>
</dbReference>
<gene>
    <name evidence="2" type="ORF">SAMN04487962_106185</name>
</gene>
<evidence type="ECO:0000259" key="1">
    <source>
        <dbReference type="Pfam" id="PF00899"/>
    </source>
</evidence>
<evidence type="ECO:0000313" key="3">
    <source>
        <dbReference type="Proteomes" id="UP000198762"/>
    </source>
</evidence>
<dbReference type="EMBL" id="FOHZ01000006">
    <property type="protein sequence ID" value="SET28035.1"/>
    <property type="molecule type" value="Genomic_DNA"/>
</dbReference>
<dbReference type="InterPro" id="IPR045886">
    <property type="entry name" value="ThiF/MoeB/HesA"/>
</dbReference>
<dbReference type="OrthoDB" id="7060788at2"/>
<reference evidence="3" key="1">
    <citation type="submission" date="2016-10" db="EMBL/GenBank/DDBJ databases">
        <authorList>
            <person name="Varghese N."/>
            <person name="Submissions S."/>
        </authorList>
    </citation>
    <scope>NUCLEOTIDE SEQUENCE [LARGE SCALE GENOMIC DNA]</scope>
    <source>
        <strain evidence="3">CGMCC 1.6489</strain>
    </source>
</reference>
<dbReference type="PANTHER" id="PTHR43267:SF1">
    <property type="entry name" value="TRNA THREONYLCARBAMOYLADENOSINE DEHYDRATASE"/>
    <property type="match status" value="1"/>
</dbReference>